<proteinExistence type="predicted"/>
<evidence type="ECO:0000313" key="2">
    <source>
        <dbReference type="Proteomes" id="UP000027590"/>
    </source>
</evidence>
<protein>
    <submittedName>
        <fullName evidence="1">Uncharacterized protein</fullName>
    </submittedName>
</protein>
<dbReference type="EMBL" id="CBLY010000006">
    <property type="protein sequence ID" value="CDG34085.1"/>
    <property type="molecule type" value="Genomic_DNA"/>
</dbReference>
<gene>
    <name evidence="1" type="ORF">SACS_1347</name>
</gene>
<sequence>MNPPPSGQVCRRGVHCFPLAEGGLPVYELEHAQPVPLLP</sequence>
<dbReference type="Proteomes" id="UP000027590">
    <property type="component" value="Unassembled WGS sequence"/>
</dbReference>
<organism evidence="1 2">
    <name type="scientific">Parasaccharibacter apium</name>
    <dbReference type="NCBI Taxonomy" id="1510841"/>
    <lineage>
        <taxon>Bacteria</taxon>
        <taxon>Pseudomonadati</taxon>
        <taxon>Pseudomonadota</taxon>
        <taxon>Alphaproteobacteria</taxon>
        <taxon>Acetobacterales</taxon>
        <taxon>Acetobacteraceae</taxon>
        <taxon>Parasaccharibacter</taxon>
    </lineage>
</organism>
<comment type="caution">
    <text evidence="1">The sequence shown here is derived from an EMBL/GenBank/DDBJ whole genome shotgun (WGS) entry which is preliminary data.</text>
</comment>
<accession>A0A7U7J111</accession>
<reference evidence="1 2" key="1">
    <citation type="journal article" date="2014" name="Genome Biol. Evol.">
        <title>Acetic acid bacteria genomes reveal functional traits for adaptation to life in insect guts.</title>
        <authorList>
            <person name="Chouaia B."/>
            <person name="Gaiarsa S."/>
            <person name="Crotti E."/>
            <person name="Comandatore F."/>
            <person name="Degli Esposti M."/>
            <person name="Ricci I."/>
            <person name="Alma A."/>
            <person name="Favia G."/>
            <person name="Bandi C."/>
            <person name="Daffonchio D."/>
        </authorList>
    </citation>
    <scope>NUCLEOTIDE SEQUENCE [LARGE SCALE GENOMIC DNA]</scope>
    <source>
        <strain evidence="2">AM169</strain>
    </source>
</reference>
<dbReference type="AlphaFoldDB" id="A0A7U7J111"/>
<reference evidence="1 2" key="2">
    <citation type="journal article" date="2014" name="PLoS ONE">
        <title>Evolution of mitochondria reconstructed from the energy metabolism of living bacteria.</title>
        <authorList>
            <person name="Degli Esposti M."/>
            <person name="Chouaia B."/>
            <person name="Comandatore F."/>
            <person name="Crotti E."/>
            <person name="Sassera D."/>
            <person name="Lievens P.M."/>
            <person name="Daffonchio D."/>
            <person name="Bandi C."/>
        </authorList>
    </citation>
    <scope>NUCLEOTIDE SEQUENCE [LARGE SCALE GENOMIC DNA]</scope>
    <source>
        <strain evidence="2">AM169</strain>
    </source>
</reference>
<name>A0A7U7J111_9PROT</name>
<evidence type="ECO:0000313" key="1">
    <source>
        <dbReference type="EMBL" id="CDG34085.1"/>
    </source>
</evidence>